<gene>
    <name evidence="1" type="ORF">EDD61_11418</name>
</gene>
<comment type="caution">
    <text evidence="1">The sequence shown here is derived from an EMBL/GenBank/DDBJ whole genome shotgun (WGS) entry which is preliminary data.</text>
</comment>
<evidence type="ECO:0000313" key="1">
    <source>
        <dbReference type="EMBL" id="TCU58286.1"/>
    </source>
</evidence>
<organism evidence="1 2">
    <name type="scientific">Longicatena caecimuris</name>
    <dbReference type="NCBI Taxonomy" id="1796635"/>
    <lineage>
        <taxon>Bacteria</taxon>
        <taxon>Bacillati</taxon>
        <taxon>Bacillota</taxon>
        <taxon>Erysipelotrichia</taxon>
        <taxon>Erysipelotrichales</taxon>
        <taxon>Erysipelotrichaceae</taxon>
        <taxon>Longicatena</taxon>
    </lineage>
</organism>
<dbReference type="GeneID" id="73794744"/>
<keyword evidence="2" id="KW-1185">Reference proteome</keyword>
<dbReference type="RefSeq" id="WP_008689924.1">
    <property type="nucleotide sequence ID" value="NZ_AP024510.1"/>
</dbReference>
<dbReference type="AlphaFoldDB" id="A0A4R3TB75"/>
<proteinExistence type="predicted"/>
<evidence type="ECO:0000313" key="2">
    <source>
        <dbReference type="Proteomes" id="UP000295773"/>
    </source>
</evidence>
<name>A0A4R3TB75_9FIRM</name>
<dbReference type="EMBL" id="SMBP01000014">
    <property type="protein sequence ID" value="TCU58286.1"/>
    <property type="molecule type" value="Genomic_DNA"/>
</dbReference>
<protein>
    <submittedName>
        <fullName evidence="1">Uncharacterized protein</fullName>
    </submittedName>
</protein>
<sequence length="122" mass="14149">MKLKHDHMLAQLCHFGFRCEEKTADGFLRYSRRIGDLLITVANGQFENKIRLSMLEDKEGHIRTSYHDLHAYTDLIGALAQAGMLLEESYVLHHHEEDHATVYDMHENPLIAFPKKPEGFMI</sequence>
<dbReference type="Proteomes" id="UP000295773">
    <property type="component" value="Unassembled WGS sequence"/>
</dbReference>
<reference evidence="1 2" key="1">
    <citation type="submission" date="2019-03" db="EMBL/GenBank/DDBJ databases">
        <title>Genomic Encyclopedia of Type Strains, Phase IV (KMG-IV): sequencing the most valuable type-strain genomes for metagenomic binning, comparative biology and taxonomic classification.</title>
        <authorList>
            <person name="Goeker M."/>
        </authorList>
    </citation>
    <scope>NUCLEOTIDE SEQUENCE [LARGE SCALE GENOMIC DNA]</scope>
    <source>
        <strain evidence="1 2">DSM 29481</strain>
    </source>
</reference>
<accession>A0A4R3TB75</accession>